<dbReference type="EMBL" id="AP025564">
    <property type="protein sequence ID" value="BDE95044.1"/>
    <property type="molecule type" value="Genomic_DNA"/>
</dbReference>
<protein>
    <recommendedName>
        <fullName evidence="4">YcxB-like protein</fullName>
    </recommendedName>
</protein>
<evidence type="ECO:0000313" key="2">
    <source>
        <dbReference type="EMBL" id="BDE95044.1"/>
    </source>
</evidence>
<name>A0ABN6MAN4_9ACTN</name>
<sequence>MTETKKASILLALAYGASDAVNRDVDAFEVFYAKNFKDEALAKLETRERSRYRIFAIAFIVGALLLTLPMFVNPSSIFAVILLSMGCLLLAAGLFSIYRMATVRQRCIRNFDKLMGDEFAATRSVTKRVFEVRFTDSDVTVNFGAQTAIKQTRTKRYEEIAGVYATDELVFVKGLTWMARFQMEDEGFRRVCALLEEKCLDRYHDWTGRAI</sequence>
<feature type="transmembrane region" description="Helical" evidence="1">
    <location>
        <begin position="52"/>
        <end position="71"/>
    </location>
</feature>
<proteinExistence type="predicted"/>
<keyword evidence="1" id="KW-0812">Transmembrane</keyword>
<keyword evidence="1" id="KW-0472">Membrane</keyword>
<evidence type="ECO:0000313" key="3">
    <source>
        <dbReference type="Proteomes" id="UP001320544"/>
    </source>
</evidence>
<evidence type="ECO:0008006" key="4">
    <source>
        <dbReference type="Google" id="ProtNLM"/>
    </source>
</evidence>
<feature type="transmembrane region" description="Helical" evidence="1">
    <location>
        <begin position="77"/>
        <end position="98"/>
    </location>
</feature>
<keyword evidence="1" id="KW-1133">Transmembrane helix</keyword>
<dbReference type="RefSeq" id="WP_244411538.1">
    <property type="nucleotide sequence ID" value="NZ_AP025564.1"/>
</dbReference>
<evidence type="ECO:0000256" key="1">
    <source>
        <dbReference type="SAM" id="Phobius"/>
    </source>
</evidence>
<keyword evidence="3" id="KW-1185">Reference proteome</keyword>
<reference evidence="2 3" key="1">
    <citation type="submission" date="2022-01" db="EMBL/GenBank/DDBJ databases">
        <title>Novel bile acid biosynthetic pathways are enriched in the microbiome of centenarians.</title>
        <authorList>
            <person name="Sato Y."/>
            <person name="Atarashi K."/>
            <person name="Plichta R.D."/>
            <person name="Arai Y."/>
            <person name="Sasajima S."/>
            <person name="Kearney M.S."/>
            <person name="Suda W."/>
            <person name="Takeshita K."/>
            <person name="Sasaki T."/>
            <person name="Okamoto S."/>
            <person name="Skelly N.A."/>
            <person name="Okamura Y."/>
            <person name="Vlamakis H."/>
            <person name="Li Y."/>
            <person name="Tanoue T."/>
            <person name="Takei H."/>
            <person name="Nittono H."/>
            <person name="Narushima S."/>
            <person name="Irie J."/>
            <person name="Itoh H."/>
            <person name="Moriya K."/>
            <person name="Sugiura Y."/>
            <person name="Suematsu M."/>
            <person name="Moritoki N."/>
            <person name="Shibata S."/>
            <person name="Littman R.D."/>
            <person name="Fischbach A.M."/>
            <person name="Uwamino Y."/>
            <person name="Inoue T."/>
            <person name="Honda A."/>
            <person name="Hattori M."/>
            <person name="Murai T."/>
            <person name="Xavier J.R."/>
            <person name="Hirose N."/>
            <person name="Honda K."/>
        </authorList>
    </citation>
    <scope>NUCLEOTIDE SEQUENCE [LARGE SCALE GENOMIC DNA]</scope>
    <source>
        <strain evidence="2 3">CE91-St30</strain>
    </source>
</reference>
<gene>
    <name evidence="2" type="ORF">CE91St30_03770</name>
</gene>
<dbReference type="Proteomes" id="UP001320544">
    <property type="component" value="Chromosome"/>
</dbReference>
<accession>A0ABN6MAN4</accession>
<organism evidence="2 3">
    <name type="scientific">Raoultibacter timonensis</name>
    <dbReference type="NCBI Taxonomy" id="1907662"/>
    <lineage>
        <taxon>Bacteria</taxon>
        <taxon>Bacillati</taxon>
        <taxon>Actinomycetota</taxon>
        <taxon>Coriobacteriia</taxon>
        <taxon>Eggerthellales</taxon>
        <taxon>Eggerthellaceae</taxon>
        <taxon>Raoultibacter</taxon>
    </lineage>
</organism>